<evidence type="ECO:0000256" key="1">
    <source>
        <dbReference type="SAM" id="Phobius"/>
    </source>
</evidence>
<organism evidence="2 3">
    <name type="scientific">Amycolatopsis rubida</name>
    <dbReference type="NCBI Taxonomy" id="112413"/>
    <lineage>
        <taxon>Bacteria</taxon>
        <taxon>Bacillati</taxon>
        <taxon>Actinomycetota</taxon>
        <taxon>Actinomycetes</taxon>
        <taxon>Pseudonocardiales</taxon>
        <taxon>Pseudonocardiaceae</taxon>
        <taxon>Amycolatopsis</taxon>
    </lineage>
</organism>
<evidence type="ECO:0000313" key="2">
    <source>
        <dbReference type="EMBL" id="NEC59935.1"/>
    </source>
</evidence>
<evidence type="ECO:0000313" key="3">
    <source>
        <dbReference type="Proteomes" id="UP000470404"/>
    </source>
</evidence>
<keyword evidence="3" id="KW-1185">Reference proteome</keyword>
<feature type="transmembrane region" description="Helical" evidence="1">
    <location>
        <begin position="37"/>
        <end position="55"/>
    </location>
</feature>
<keyword evidence="1" id="KW-1133">Transmembrane helix</keyword>
<feature type="transmembrane region" description="Helical" evidence="1">
    <location>
        <begin position="12"/>
        <end position="31"/>
    </location>
</feature>
<gene>
    <name evidence="2" type="ORF">G3I59_31205</name>
</gene>
<name>A0ABX0C4J9_9PSEU</name>
<dbReference type="Proteomes" id="UP000470404">
    <property type="component" value="Unassembled WGS sequence"/>
</dbReference>
<reference evidence="2 3" key="1">
    <citation type="submission" date="2020-01" db="EMBL/GenBank/DDBJ databases">
        <title>Insect and environment-associated Actinomycetes.</title>
        <authorList>
            <person name="Currrie C."/>
            <person name="Chevrette M."/>
            <person name="Carlson C."/>
            <person name="Stubbendieck R."/>
            <person name="Wendt-Pienkowski E."/>
        </authorList>
    </citation>
    <scope>NUCLEOTIDE SEQUENCE [LARGE SCALE GENOMIC DNA]</scope>
    <source>
        <strain evidence="2 3">SID8386</strain>
    </source>
</reference>
<sequence length="58" mass="6052">MSQQSGGSWRGKAGSAALMVVGVAVAGRLAWELLQPVTPMVIGLVVVGALCTFVLRRR</sequence>
<protein>
    <recommendedName>
        <fullName evidence="4">MYXO-CTERM domain-containing protein</fullName>
    </recommendedName>
</protein>
<accession>A0ABX0C4J9</accession>
<dbReference type="RefSeq" id="WP_157904873.1">
    <property type="nucleotide sequence ID" value="NZ_JAAGNC010000160.1"/>
</dbReference>
<comment type="caution">
    <text evidence="2">The sequence shown here is derived from an EMBL/GenBank/DDBJ whole genome shotgun (WGS) entry which is preliminary data.</text>
</comment>
<dbReference type="EMBL" id="JAAGNC010000160">
    <property type="protein sequence ID" value="NEC59935.1"/>
    <property type="molecule type" value="Genomic_DNA"/>
</dbReference>
<evidence type="ECO:0008006" key="4">
    <source>
        <dbReference type="Google" id="ProtNLM"/>
    </source>
</evidence>
<keyword evidence="1" id="KW-0812">Transmembrane</keyword>
<keyword evidence="1" id="KW-0472">Membrane</keyword>
<proteinExistence type="predicted"/>